<dbReference type="Gene3D" id="1.10.287.310">
    <property type="match status" value="1"/>
</dbReference>
<dbReference type="NCBIfam" id="TIGR00012">
    <property type="entry name" value="L29"/>
    <property type="match status" value="1"/>
</dbReference>
<evidence type="ECO:0000313" key="7">
    <source>
        <dbReference type="Proteomes" id="UP000184436"/>
    </source>
</evidence>
<gene>
    <name evidence="5" type="primary">rpmC</name>
    <name evidence="6" type="ORF">SAMN05444349_12640</name>
</gene>
<keyword evidence="2 5" id="KW-0689">Ribosomal protein</keyword>
<dbReference type="EMBL" id="FQVD01000026">
    <property type="protein sequence ID" value="SHF59839.1"/>
    <property type="molecule type" value="Genomic_DNA"/>
</dbReference>
<evidence type="ECO:0000256" key="3">
    <source>
        <dbReference type="ARBA" id="ARBA00023274"/>
    </source>
</evidence>
<dbReference type="Proteomes" id="UP000184436">
    <property type="component" value="Unassembled WGS sequence"/>
</dbReference>
<dbReference type="GO" id="GO:1990904">
    <property type="term" value="C:ribonucleoprotein complex"/>
    <property type="evidence" value="ECO:0007669"/>
    <property type="project" value="UniProtKB-KW"/>
</dbReference>
<dbReference type="InterPro" id="IPR001854">
    <property type="entry name" value="Ribosomal_uL29"/>
</dbReference>
<evidence type="ECO:0000256" key="1">
    <source>
        <dbReference type="ARBA" id="ARBA00009254"/>
    </source>
</evidence>
<protein>
    <recommendedName>
        <fullName evidence="4 5">Large ribosomal subunit protein uL29</fullName>
    </recommendedName>
</protein>
<evidence type="ECO:0000256" key="4">
    <source>
        <dbReference type="ARBA" id="ARBA00035204"/>
    </source>
</evidence>
<sequence>MFMKIAEIKEMSTSDLVERVEAETTNYNQMVINHSISPLENPAQIKQLRRTIARMKTELRQRELNNK</sequence>
<dbReference type="GO" id="GO:0003735">
    <property type="term" value="F:structural constituent of ribosome"/>
    <property type="evidence" value="ECO:0007669"/>
    <property type="project" value="InterPro"/>
</dbReference>
<dbReference type="Pfam" id="PF00831">
    <property type="entry name" value="Ribosomal_L29"/>
    <property type="match status" value="1"/>
</dbReference>
<proteinExistence type="inferred from homology"/>
<dbReference type="PROSITE" id="PS00579">
    <property type="entry name" value="RIBOSOMAL_L29"/>
    <property type="match status" value="1"/>
</dbReference>
<name>A0A1M5CYN0_9BACE</name>
<keyword evidence="7" id="KW-1185">Reference proteome</keyword>
<dbReference type="InterPro" id="IPR018254">
    <property type="entry name" value="Ribosomal_uL29_CS"/>
</dbReference>
<evidence type="ECO:0000256" key="2">
    <source>
        <dbReference type="ARBA" id="ARBA00022980"/>
    </source>
</evidence>
<accession>A0A1M5CYN0</accession>
<dbReference type="SUPFAM" id="SSF46561">
    <property type="entry name" value="Ribosomal protein L29 (L29p)"/>
    <property type="match status" value="1"/>
</dbReference>
<dbReference type="InterPro" id="IPR036049">
    <property type="entry name" value="Ribosomal_uL29_sf"/>
</dbReference>
<dbReference type="HAMAP" id="MF_00374">
    <property type="entry name" value="Ribosomal_uL29"/>
    <property type="match status" value="1"/>
</dbReference>
<keyword evidence="3 5" id="KW-0687">Ribonucleoprotein</keyword>
<reference evidence="6 7" key="1">
    <citation type="submission" date="2016-11" db="EMBL/GenBank/DDBJ databases">
        <authorList>
            <person name="Jaros S."/>
            <person name="Januszkiewicz K."/>
            <person name="Wedrychowicz H."/>
        </authorList>
    </citation>
    <scope>NUCLEOTIDE SEQUENCE [LARGE SCALE GENOMIC DNA]</scope>
    <source>
        <strain evidence="6 7">DSM 26883</strain>
    </source>
</reference>
<dbReference type="CDD" id="cd00427">
    <property type="entry name" value="Ribosomal_L29_HIP"/>
    <property type="match status" value="1"/>
</dbReference>
<dbReference type="STRING" id="871325.SAMN05444349_12640"/>
<organism evidence="6 7">
    <name type="scientific">Bacteroides faecichinchillae</name>
    <dbReference type="NCBI Taxonomy" id="871325"/>
    <lineage>
        <taxon>Bacteria</taxon>
        <taxon>Pseudomonadati</taxon>
        <taxon>Bacteroidota</taxon>
        <taxon>Bacteroidia</taxon>
        <taxon>Bacteroidales</taxon>
        <taxon>Bacteroidaceae</taxon>
        <taxon>Bacteroides</taxon>
    </lineage>
</organism>
<dbReference type="FunFam" id="1.10.287.310:FF:000003">
    <property type="entry name" value="50S ribosomal protein L29"/>
    <property type="match status" value="1"/>
</dbReference>
<dbReference type="GO" id="GO:0005840">
    <property type="term" value="C:ribosome"/>
    <property type="evidence" value="ECO:0007669"/>
    <property type="project" value="UniProtKB-KW"/>
</dbReference>
<dbReference type="GO" id="GO:0006412">
    <property type="term" value="P:translation"/>
    <property type="evidence" value="ECO:0007669"/>
    <property type="project" value="UniProtKB-UniRule"/>
</dbReference>
<dbReference type="AlphaFoldDB" id="A0A1M5CYN0"/>
<evidence type="ECO:0000256" key="5">
    <source>
        <dbReference type="HAMAP-Rule" id="MF_00374"/>
    </source>
</evidence>
<evidence type="ECO:0000313" key="6">
    <source>
        <dbReference type="EMBL" id="SHF59839.1"/>
    </source>
</evidence>
<comment type="similarity">
    <text evidence="1 5">Belongs to the universal ribosomal protein uL29 family.</text>
</comment>